<evidence type="ECO:0000256" key="3">
    <source>
        <dbReference type="ARBA" id="ARBA00022741"/>
    </source>
</evidence>
<evidence type="ECO:0000313" key="10">
    <source>
        <dbReference type="EMBL" id="XAN08424.1"/>
    </source>
</evidence>
<keyword evidence="5 7" id="KW-0460">Magnesium</keyword>
<keyword evidence="1 7" id="KW-0808">Transferase</keyword>
<feature type="domain" description="Glutamate-ammonia ligase adenylyltransferase repeated" evidence="8">
    <location>
        <begin position="78"/>
        <end position="325"/>
    </location>
</feature>
<keyword evidence="2 7" id="KW-0548">Nucleotidyltransferase</keyword>
<gene>
    <name evidence="7" type="primary">glnE</name>
    <name evidence="10" type="ORF">AADG42_14300</name>
</gene>
<dbReference type="Gene3D" id="3.30.460.10">
    <property type="entry name" value="Beta Polymerase, domain 2"/>
    <property type="match status" value="2"/>
</dbReference>
<dbReference type="SUPFAM" id="SSF81593">
    <property type="entry name" value="Nucleotidyltransferase substrate binding subunit/domain"/>
    <property type="match status" value="2"/>
</dbReference>
<feature type="domain" description="PII-uridylyltransferase/Glutamine-synthetase adenylyltransferase" evidence="9">
    <location>
        <begin position="840"/>
        <end position="979"/>
    </location>
</feature>
<dbReference type="HAMAP" id="MF_00802">
    <property type="entry name" value="GlnE"/>
    <property type="match status" value="1"/>
</dbReference>
<proteinExistence type="inferred from homology"/>
<feature type="domain" description="Glutamate-ammonia ligase adenylyltransferase repeated" evidence="8">
    <location>
        <begin position="590"/>
        <end position="812"/>
    </location>
</feature>
<dbReference type="Pfam" id="PF03710">
    <property type="entry name" value="GlnE"/>
    <property type="match status" value="2"/>
</dbReference>
<dbReference type="InterPro" id="IPR013546">
    <property type="entry name" value="PII_UdlTrfase/GS_AdlTrfase"/>
</dbReference>
<evidence type="ECO:0000256" key="7">
    <source>
        <dbReference type="HAMAP-Rule" id="MF_00802"/>
    </source>
</evidence>
<dbReference type="PANTHER" id="PTHR30621">
    <property type="entry name" value="GLUTAMINE SYNTHETASE ADENYLYLTRANSFERASE"/>
    <property type="match status" value="1"/>
</dbReference>
<name>A0ABZ3FTK6_9ACTN</name>
<keyword evidence="4 7" id="KW-0067">ATP-binding</keyword>
<feature type="region of interest" description="Adenylyl removase" evidence="7">
    <location>
        <begin position="1"/>
        <end position="489"/>
    </location>
</feature>
<evidence type="ECO:0000259" key="9">
    <source>
        <dbReference type="Pfam" id="PF08335"/>
    </source>
</evidence>
<dbReference type="InterPro" id="IPR043519">
    <property type="entry name" value="NT_sf"/>
</dbReference>
<dbReference type="EMBL" id="CP154795">
    <property type="protein sequence ID" value="XAN08424.1"/>
    <property type="molecule type" value="Genomic_DNA"/>
</dbReference>
<comment type="catalytic activity">
    <reaction evidence="7">
        <text>[glutamine synthetase]-L-tyrosine + ATP = [glutamine synthetase]-O(4)-(5'-adenylyl)-L-tyrosine + diphosphate</text>
        <dbReference type="Rhea" id="RHEA:18589"/>
        <dbReference type="Rhea" id="RHEA-COMP:10660"/>
        <dbReference type="Rhea" id="RHEA-COMP:10661"/>
        <dbReference type="ChEBI" id="CHEBI:30616"/>
        <dbReference type="ChEBI" id="CHEBI:33019"/>
        <dbReference type="ChEBI" id="CHEBI:46858"/>
        <dbReference type="ChEBI" id="CHEBI:83624"/>
        <dbReference type="EC" id="2.7.7.42"/>
    </reaction>
</comment>
<evidence type="ECO:0000259" key="8">
    <source>
        <dbReference type="Pfam" id="PF03710"/>
    </source>
</evidence>
<reference evidence="10 11" key="1">
    <citation type="submission" date="2024-04" db="EMBL/GenBank/DDBJ databases">
        <title>Isolation of an actinomycete strain from pig manure.</title>
        <authorList>
            <person name="Gong T."/>
            <person name="Yu Z."/>
            <person name="An M."/>
            <person name="Wei C."/>
            <person name="Yang W."/>
            <person name="Liu L."/>
        </authorList>
    </citation>
    <scope>NUCLEOTIDE SEQUENCE [LARGE SCALE GENOMIC DNA]</scope>
    <source>
        <strain evidence="10 11">ZF39</strain>
    </source>
</reference>
<evidence type="ECO:0000256" key="2">
    <source>
        <dbReference type="ARBA" id="ARBA00022695"/>
    </source>
</evidence>
<evidence type="ECO:0000313" key="11">
    <source>
        <dbReference type="Proteomes" id="UP001442841"/>
    </source>
</evidence>
<evidence type="ECO:0000256" key="6">
    <source>
        <dbReference type="ARBA" id="ARBA00023268"/>
    </source>
</evidence>
<comment type="function">
    <text evidence="7">Involved in the regulation of glutamine synthetase GlnA, a key enzyme in the process to assimilate ammonia. When cellular nitrogen levels are high, the C-terminal adenylyl transferase (AT) inactivates GlnA by covalent transfer of an adenylyl group from ATP to specific tyrosine residue of GlnA, thus reducing its activity. Conversely, when nitrogen levels are low, the N-terminal adenylyl removase (AR) activates GlnA by removing the adenylyl group by phosphorolysis, increasing its activity. The regulatory region of GlnE binds the signal transduction protein PII (GlnB) which indicates the nitrogen status of the cell.</text>
</comment>
<dbReference type="SUPFAM" id="SSF81301">
    <property type="entry name" value="Nucleotidyltransferase"/>
    <property type="match status" value="2"/>
</dbReference>
<comment type="cofactor">
    <cofactor evidence="7">
        <name>Mg(2+)</name>
        <dbReference type="ChEBI" id="CHEBI:18420"/>
    </cofactor>
</comment>
<dbReference type="Proteomes" id="UP001442841">
    <property type="component" value="Chromosome"/>
</dbReference>
<dbReference type="NCBIfam" id="NF010707">
    <property type="entry name" value="PRK14109.1"/>
    <property type="match status" value="1"/>
</dbReference>
<dbReference type="InterPro" id="IPR005190">
    <property type="entry name" value="GlnE_rpt_dom"/>
</dbReference>
<dbReference type="RefSeq" id="WP_425309880.1">
    <property type="nucleotide sequence ID" value="NZ_CP154795.1"/>
</dbReference>
<keyword evidence="3 7" id="KW-0547">Nucleotide-binding</keyword>
<evidence type="ECO:0000256" key="5">
    <source>
        <dbReference type="ARBA" id="ARBA00022842"/>
    </source>
</evidence>
<dbReference type="Gene3D" id="1.20.120.330">
    <property type="entry name" value="Nucleotidyltransferases domain 2"/>
    <property type="match status" value="2"/>
</dbReference>
<dbReference type="GO" id="GO:0008882">
    <property type="term" value="F:[glutamate-ammonia-ligase] adenylyltransferase activity"/>
    <property type="evidence" value="ECO:0007669"/>
    <property type="project" value="UniProtKB-EC"/>
</dbReference>
<dbReference type="EC" id="2.7.7.42" evidence="7"/>
<feature type="region of interest" description="Adenylyl transferase" evidence="7">
    <location>
        <begin position="497"/>
        <end position="983"/>
    </location>
</feature>
<evidence type="ECO:0000256" key="1">
    <source>
        <dbReference type="ARBA" id="ARBA00022679"/>
    </source>
</evidence>
<dbReference type="Pfam" id="PF08335">
    <property type="entry name" value="GlnD_UR_UTase"/>
    <property type="match status" value="2"/>
</dbReference>
<keyword evidence="11" id="KW-1185">Reference proteome</keyword>
<feature type="domain" description="PII-uridylyltransferase/Glutamine-synthetase adenylyltransferase" evidence="9">
    <location>
        <begin position="348"/>
        <end position="485"/>
    </location>
</feature>
<keyword evidence="6 7" id="KW-0511">Multifunctional enzyme</keyword>
<dbReference type="GO" id="GO:0047388">
    <property type="term" value="F:[glutamine synthetase]-adenylyl-L-tyrosine phosphorylase activity"/>
    <property type="evidence" value="ECO:0007669"/>
    <property type="project" value="UniProtKB-EC"/>
</dbReference>
<dbReference type="InterPro" id="IPR023057">
    <property type="entry name" value="GlnE"/>
</dbReference>
<sequence length="983" mass="107691">MARAESVAGGLARRGFQSAATAASLLESWALPPTDSNALVALASASCDPDLAFEGLARIARDDTAILSRLAADRLWATQVINVLAASATLQIHLSAHPEHLEVLRQKAVRRPGAELRANLLRAVGADPADPAPVATDNRTDQLRLAYREELIRIAARDLGSPDPMELMDDVAEELADLADATVESALALARQEIGPDEAALTRLGIIALGKTGARELNYVSDVDVLYLAESAIGDDGEPLVSPERSVQIATKLASSLTRICSAHTAAGTIWQIDAALRPEGKAGPLVRTLASHETYYAKWAKGWEFQAMLKARPMAGDLDLGGQFVDMIMPRVWRAAERENYVQDSQAMRRRVIQHIPAKEKDRELKLGEGGLRDVEFTVQLLQLVHGRADERLRTSSTLRGLQALVEAGYVGRADGRELGEAYRYVRLLEHRTQLYRLRRTHLLPTAATDLRRIGRSLGLPADRVTDGWRKRARRVLALHRKLFYSPLLEAVARIPSGEVRLTTEAARTRLQALGFLDPKSALRHIEALSQGMTRQAEIQRQLLPAMLGWFAEGPNPDAGLLAFRQVSEKLGTTPWYLRALRDEGAMAERLARILSSSRYLTDLLARSPEILQMLSDADQLMPRNKVALVREMTLVADRMADPIDAIDAVRAVRRKELFRIGVGDVLGVLDLDQVGQGLSDCASATIDAALKVAARRAGEVDLGIIAMGRWGGEELNYASDADALFVVADDARETLDAATGLIKELRSLLSRPGPEPKLEIDADLRPEGKGGPIVRSLGSYAGYYERWSATWEAQALVRAGHGAGDESVTRALLYLMDPLRWPAEGLTSTQVREIRRLKARMESERLPRGANPRSHLKLGPGGLSDVEWTVQVLQLEHAGRHAELRTTRTLPALEALVRLELIAPADAAALKEAWVMAGRLRNRITLVRAKASDSLPHDPRELAAVAVLMGHGPGEASHLAADWQRVARQARKVVDRLFWGD</sequence>
<dbReference type="CDD" id="cd05401">
    <property type="entry name" value="NT_GlnE_GlnD_like"/>
    <property type="match status" value="2"/>
</dbReference>
<comment type="similarity">
    <text evidence="7">Belongs to the GlnE family.</text>
</comment>
<comment type="catalytic activity">
    <reaction evidence="7">
        <text>[glutamine synthetase]-O(4)-(5'-adenylyl)-L-tyrosine + phosphate = [glutamine synthetase]-L-tyrosine + ADP</text>
        <dbReference type="Rhea" id="RHEA:43716"/>
        <dbReference type="Rhea" id="RHEA-COMP:10660"/>
        <dbReference type="Rhea" id="RHEA-COMP:10661"/>
        <dbReference type="ChEBI" id="CHEBI:43474"/>
        <dbReference type="ChEBI" id="CHEBI:46858"/>
        <dbReference type="ChEBI" id="CHEBI:83624"/>
        <dbReference type="ChEBI" id="CHEBI:456216"/>
        <dbReference type="EC" id="2.7.7.89"/>
    </reaction>
</comment>
<accession>A0ABZ3FTK6</accession>
<dbReference type="PANTHER" id="PTHR30621:SF0">
    <property type="entry name" value="BIFUNCTIONAL GLUTAMINE SYNTHETASE ADENYLYLTRANSFERASE_ADENYLYL-REMOVING ENZYME"/>
    <property type="match status" value="1"/>
</dbReference>
<evidence type="ECO:0000256" key="4">
    <source>
        <dbReference type="ARBA" id="ARBA00022840"/>
    </source>
</evidence>
<organism evidence="10 11">
    <name type="scientific">Ammonicoccus fulvus</name>
    <dbReference type="NCBI Taxonomy" id="3138240"/>
    <lineage>
        <taxon>Bacteria</taxon>
        <taxon>Bacillati</taxon>
        <taxon>Actinomycetota</taxon>
        <taxon>Actinomycetes</taxon>
        <taxon>Propionibacteriales</taxon>
        <taxon>Propionibacteriaceae</taxon>
        <taxon>Ammonicoccus</taxon>
    </lineage>
</organism>
<protein>
    <recommendedName>
        <fullName evidence="7">Bifunctional glutamine synthetase adenylyltransferase/adenylyl-removing enzyme</fullName>
    </recommendedName>
    <alternativeName>
        <fullName evidence="7">ATP:glutamine synthetase adenylyltransferase</fullName>
    </alternativeName>
    <alternativeName>
        <fullName evidence="7">ATase</fullName>
    </alternativeName>
    <domain>
        <recommendedName>
            <fullName evidence="7">Glutamine synthetase adenylyl-L-tyrosine phosphorylase</fullName>
            <ecNumber evidence="7">2.7.7.89</ecNumber>
        </recommendedName>
        <alternativeName>
            <fullName evidence="7">Adenylyl removase</fullName>
            <shortName evidence="7">AR</shortName>
            <shortName evidence="7">AT-N</shortName>
        </alternativeName>
    </domain>
    <domain>
        <recommendedName>
            <fullName evidence="7">Glutamine synthetase adenylyl transferase</fullName>
            <ecNumber evidence="7">2.7.7.42</ecNumber>
        </recommendedName>
        <alternativeName>
            <fullName evidence="7">Adenylyl transferase</fullName>
            <shortName evidence="7">AT</shortName>
            <shortName evidence="7">AT-C</shortName>
        </alternativeName>
    </domain>
</protein>
<dbReference type="EC" id="2.7.7.89" evidence="7"/>